<proteinExistence type="predicted"/>
<gene>
    <name evidence="1" type="ORF">PORCRE_1309</name>
</gene>
<comment type="caution">
    <text evidence="1">The sequence shown here is derived from an EMBL/GenBank/DDBJ whole genome shotgun (WGS) entry which is preliminary data.</text>
</comment>
<dbReference type="Proteomes" id="UP000018031">
    <property type="component" value="Unassembled WGS sequence"/>
</dbReference>
<reference evidence="2" key="1">
    <citation type="journal article" date="2013" name="Genome">
        <title>Draft Genome Sequences of Porphyromonas crevioricanis JCM 15906T and Porphyromonas cansulci JCM 13913T Isolated from a Canine Oral Cavity.</title>
        <authorList>
            <person name="Sakamoto M."/>
            <person name="Tanaka N."/>
            <person name="Shiwa Y."/>
            <person name="Yoshikawa H."/>
            <person name="Ohkuma M."/>
        </authorList>
    </citation>
    <scope>NUCLEOTIDE SEQUENCE [LARGE SCALE GENOMIC DNA]</scope>
    <source>
        <strain evidence="2">JCM 15906</strain>
    </source>
</reference>
<protein>
    <submittedName>
        <fullName evidence="1">Uncharacterized protein</fullName>
    </submittedName>
</protein>
<evidence type="ECO:0000313" key="1">
    <source>
        <dbReference type="EMBL" id="GAD05604.1"/>
    </source>
</evidence>
<dbReference type="EMBL" id="BAOU01000036">
    <property type="protein sequence ID" value="GAD05604.1"/>
    <property type="molecule type" value="Genomic_DNA"/>
</dbReference>
<dbReference type="AlphaFoldDB" id="T1DT46"/>
<name>T1DT46_9PORP</name>
<reference evidence="1 2" key="2">
    <citation type="journal article" date="2013" name="Genome Announc.">
        <title>Draft Genome Sequences of Porphyromonas crevioricanis JCM 15906T and Porphyromonas cansulci JCM 13913T Isolated from a Canine Oral Cavity.</title>
        <authorList>
            <person name="Sakamoto M."/>
            <person name="Tanaka N."/>
            <person name="Shiwa Y."/>
            <person name="Yoshikawa H."/>
            <person name="Ohkuma M."/>
        </authorList>
    </citation>
    <scope>NUCLEOTIDE SEQUENCE [LARGE SCALE GENOMIC DNA]</scope>
    <source>
        <strain evidence="1 2">JCM 15906</strain>
    </source>
</reference>
<organism evidence="1 2">
    <name type="scientific">Porphyromonas crevioricanis JCM 15906</name>
    <dbReference type="NCBI Taxonomy" id="1305617"/>
    <lineage>
        <taxon>Bacteria</taxon>
        <taxon>Pseudomonadati</taxon>
        <taxon>Bacteroidota</taxon>
        <taxon>Bacteroidia</taxon>
        <taxon>Bacteroidales</taxon>
        <taxon>Porphyromonadaceae</taxon>
        <taxon>Porphyromonas</taxon>
    </lineage>
</organism>
<sequence>MSQLGLLLQELAASMEDTQGLQREEGAVAKSNFATAPFRCVS</sequence>
<evidence type="ECO:0000313" key="2">
    <source>
        <dbReference type="Proteomes" id="UP000018031"/>
    </source>
</evidence>
<accession>T1DT46</accession>